<keyword evidence="2" id="KW-1185">Reference proteome</keyword>
<proteinExistence type="predicted"/>
<evidence type="ECO:0000313" key="2">
    <source>
        <dbReference type="Proteomes" id="UP000006443"/>
    </source>
</evidence>
<evidence type="ECO:0000313" key="1">
    <source>
        <dbReference type="EMBL" id="EEG77885.1"/>
    </source>
</evidence>
<comment type="caution">
    <text evidence="1">The sequence shown here is derived from an EMBL/GenBank/DDBJ whole genome shotgun (WGS) entry which is preliminary data.</text>
</comment>
<accession>C0GFC5</accession>
<dbReference type="EMBL" id="ACJM01000005">
    <property type="protein sequence ID" value="EEG77885.1"/>
    <property type="molecule type" value="Genomic_DNA"/>
</dbReference>
<dbReference type="STRING" id="555088.DealDRAFT_1184"/>
<dbReference type="Proteomes" id="UP000006443">
    <property type="component" value="Unassembled WGS sequence"/>
</dbReference>
<sequence length="50" mass="5922">MVNRDKVRDKIQIIKNNVRKLEAIRENNIDEFLENPLMPDASIRMLQVSI</sequence>
<reference evidence="1 2" key="1">
    <citation type="submission" date="2009-02" db="EMBL/GenBank/DDBJ databases">
        <title>Sequencing of the draft genome and assembly of Dethiobacter alkaliphilus AHT 1.</title>
        <authorList>
            <consortium name="US DOE Joint Genome Institute (JGI-PGF)"/>
            <person name="Lucas S."/>
            <person name="Copeland A."/>
            <person name="Lapidus A."/>
            <person name="Glavina del Rio T."/>
            <person name="Dalin E."/>
            <person name="Tice H."/>
            <person name="Bruce D."/>
            <person name="Goodwin L."/>
            <person name="Pitluck S."/>
            <person name="Larimer F."/>
            <person name="Land M.L."/>
            <person name="Hauser L."/>
            <person name="Muyzer G."/>
        </authorList>
    </citation>
    <scope>NUCLEOTIDE SEQUENCE [LARGE SCALE GENOMIC DNA]</scope>
    <source>
        <strain evidence="1 2">AHT 1</strain>
    </source>
</reference>
<dbReference type="AlphaFoldDB" id="C0GFC5"/>
<gene>
    <name evidence="1" type="ORF">DealDRAFT_1184</name>
</gene>
<organism evidence="1 2">
    <name type="scientific">Dethiobacter alkaliphilus AHT 1</name>
    <dbReference type="NCBI Taxonomy" id="555088"/>
    <lineage>
        <taxon>Bacteria</taxon>
        <taxon>Bacillati</taxon>
        <taxon>Bacillota</taxon>
        <taxon>Dethiobacteria</taxon>
        <taxon>Dethiobacterales</taxon>
        <taxon>Dethiobacteraceae</taxon>
        <taxon>Dethiobacter</taxon>
    </lineage>
</organism>
<protein>
    <submittedName>
        <fullName evidence="1">Uncharacterized protein</fullName>
    </submittedName>
</protein>
<name>C0GFC5_DETAL</name>